<dbReference type="RefSeq" id="WP_136385188.1">
    <property type="nucleotide sequence ID" value="NZ_SSOD01000008.1"/>
</dbReference>
<gene>
    <name evidence="1" type="ORF">E6O51_11840</name>
</gene>
<sequence>MDTLIHDATTAAERHREMANRCDELAYILDSGDWADDIRSQMFEAAGLLNSYAYSLRRLARETA</sequence>
<accession>A0A4S4ANW5</accession>
<keyword evidence="2" id="KW-1185">Reference proteome</keyword>
<comment type="caution">
    <text evidence="1">The sequence shown here is derived from an EMBL/GenBank/DDBJ whole genome shotgun (WGS) entry which is preliminary data.</text>
</comment>
<dbReference type="AlphaFoldDB" id="A0A4S4ANW5"/>
<protein>
    <submittedName>
        <fullName evidence="1">Uncharacterized protein</fullName>
    </submittedName>
</protein>
<evidence type="ECO:0000313" key="2">
    <source>
        <dbReference type="Proteomes" id="UP000307956"/>
    </source>
</evidence>
<evidence type="ECO:0000313" key="1">
    <source>
        <dbReference type="EMBL" id="THF60914.1"/>
    </source>
</evidence>
<dbReference type="Proteomes" id="UP000307956">
    <property type="component" value="Unassembled WGS sequence"/>
</dbReference>
<organism evidence="1 2">
    <name type="scientific">Pseudothauera rhizosphaerae</name>
    <dbReference type="NCBI Taxonomy" id="2565932"/>
    <lineage>
        <taxon>Bacteria</taxon>
        <taxon>Pseudomonadati</taxon>
        <taxon>Pseudomonadota</taxon>
        <taxon>Betaproteobacteria</taxon>
        <taxon>Rhodocyclales</taxon>
        <taxon>Zoogloeaceae</taxon>
        <taxon>Pseudothauera</taxon>
    </lineage>
</organism>
<proteinExistence type="predicted"/>
<dbReference type="EMBL" id="SSOD01000008">
    <property type="protein sequence ID" value="THF60914.1"/>
    <property type="molecule type" value="Genomic_DNA"/>
</dbReference>
<name>A0A4S4ANW5_9RHOO</name>
<reference evidence="1 2" key="1">
    <citation type="submission" date="2019-04" db="EMBL/GenBank/DDBJ databases">
        <title>Azoarcus rhizosphaerae sp. nov. isolated from rhizosphere of Ficus religiosa.</title>
        <authorList>
            <person name="Lin S.-Y."/>
            <person name="Hameed A."/>
            <person name="Hsu Y.-H."/>
            <person name="Young C.-C."/>
        </authorList>
    </citation>
    <scope>NUCLEOTIDE SEQUENCE [LARGE SCALE GENOMIC DNA]</scope>
    <source>
        <strain evidence="1 2">CC-YHH848</strain>
    </source>
</reference>